<keyword evidence="4" id="KW-1185">Reference proteome</keyword>
<protein>
    <submittedName>
        <fullName evidence="3">Subunit of the heterohexameric cochaperone prefoldin complex which binds specifically to cytosolic c</fullName>
    </submittedName>
</protein>
<dbReference type="NCBIfam" id="TIGR00293">
    <property type="entry name" value="prefoldin subunit alpha"/>
    <property type="match status" value="1"/>
</dbReference>
<dbReference type="STRING" id="1344418.A0A1D2VSI9"/>
<dbReference type="Proteomes" id="UP000095038">
    <property type="component" value="Unassembled WGS sequence"/>
</dbReference>
<dbReference type="PANTHER" id="PTHR12674">
    <property type="entry name" value="PREFOLDIN SUBUNIT 5"/>
    <property type="match status" value="1"/>
</dbReference>
<dbReference type="GO" id="GO:0016272">
    <property type="term" value="C:prefoldin complex"/>
    <property type="evidence" value="ECO:0007669"/>
    <property type="project" value="EnsemblFungi"/>
</dbReference>
<dbReference type="GO" id="GO:0015631">
    <property type="term" value="F:tubulin binding"/>
    <property type="evidence" value="ECO:0007669"/>
    <property type="project" value="EnsemblFungi"/>
</dbReference>
<sequence>MATPTTKIDITKLPSEQIIQLKNQVQEELNHFTSSLQALTTAQTKFKDCIDNINEIASSSSSSEKKEIMVPLTGSLYVPGFIKSENKFLCDIGTGYFVEKDSKNAKILFQSKIDKLTKDNEKLTEILQSKADTLNSINNVLRSKFKEQDAAYQAKANK</sequence>
<reference evidence="4" key="1">
    <citation type="submission" date="2016-05" db="EMBL/GenBank/DDBJ databases">
        <title>Comparative genomics of biotechnologically important yeasts.</title>
        <authorList>
            <consortium name="DOE Joint Genome Institute"/>
            <person name="Riley R."/>
            <person name="Haridas S."/>
            <person name="Wolfe K.H."/>
            <person name="Lopes M.R."/>
            <person name="Hittinger C.T."/>
            <person name="Goker M."/>
            <person name="Salamov A."/>
            <person name="Wisecaver J."/>
            <person name="Long T.M."/>
            <person name="Aerts A.L."/>
            <person name="Barry K."/>
            <person name="Choi C."/>
            <person name="Clum A."/>
            <person name="Coughlan A.Y."/>
            <person name="Deshpande S."/>
            <person name="Douglass A.P."/>
            <person name="Hanson S.J."/>
            <person name="Klenk H.-P."/>
            <person name="Labutti K."/>
            <person name="Lapidus A."/>
            <person name="Lindquist E."/>
            <person name="Lipzen A."/>
            <person name="Meier-Kolthoff J.P."/>
            <person name="Ohm R.A."/>
            <person name="Otillar R.P."/>
            <person name="Pangilinan J."/>
            <person name="Peng Y."/>
            <person name="Rokas A."/>
            <person name="Rosa C.A."/>
            <person name="Scheuner C."/>
            <person name="Sibirny A.A."/>
            <person name="Slot J.C."/>
            <person name="Stielow J.B."/>
            <person name="Sun H."/>
            <person name="Kurtzman C.P."/>
            <person name="Blackwell M."/>
            <person name="Grigoriev I.V."/>
            <person name="Jeffries T.W."/>
        </authorList>
    </citation>
    <scope>NUCLEOTIDE SEQUENCE [LARGE SCALE GENOMIC DNA]</scope>
    <source>
        <strain evidence="4">DSM 1968</strain>
    </source>
</reference>
<keyword evidence="2" id="KW-0143">Chaperone</keyword>
<accession>A0A1D2VSI9</accession>
<dbReference type="GO" id="GO:0032153">
    <property type="term" value="C:cell division site"/>
    <property type="evidence" value="ECO:0007669"/>
    <property type="project" value="EnsemblFungi"/>
</dbReference>
<dbReference type="GO" id="GO:1990114">
    <property type="term" value="P:RNA polymerase II core complex assembly"/>
    <property type="evidence" value="ECO:0007669"/>
    <property type="project" value="TreeGrafter"/>
</dbReference>
<dbReference type="GeneID" id="30964967"/>
<dbReference type="EMBL" id="KV454475">
    <property type="protein sequence ID" value="ODV64571.1"/>
    <property type="molecule type" value="Genomic_DNA"/>
</dbReference>
<dbReference type="CDD" id="cd23157">
    <property type="entry name" value="Prefoldin_5"/>
    <property type="match status" value="1"/>
</dbReference>
<organism evidence="3 4">
    <name type="scientific">Ascoidea rubescens DSM 1968</name>
    <dbReference type="NCBI Taxonomy" id="1344418"/>
    <lineage>
        <taxon>Eukaryota</taxon>
        <taxon>Fungi</taxon>
        <taxon>Dikarya</taxon>
        <taxon>Ascomycota</taxon>
        <taxon>Saccharomycotina</taxon>
        <taxon>Saccharomycetes</taxon>
        <taxon>Ascoideaceae</taxon>
        <taxon>Ascoidea</taxon>
    </lineage>
</organism>
<dbReference type="GO" id="GO:1990115">
    <property type="term" value="P:RNA polymerase III assembly"/>
    <property type="evidence" value="ECO:0007669"/>
    <property type="project" value="TreeGrafter"/>
</dbReference>
<dbReference type="GO" id="GO:0032968">
    <property type="term" value="P:positive regulation of transcription elongation by RNA polymerase II"/>
    <property type="evidence" value="ECO:0007669"/>
    <property type="project" value="EnsemblFungi"/>
</dbReference>
<evidence type="ECO:0000313" key="4">
    <source>
        <dbReference type="Proteomes" id="UP000095038"/>
    </source>
</evidence>
<dbReference type="GO" id="GO:0006457">
    <property type="term" value="P:protein folding"/>
    <property type="evidence" value="ECO:0007669"/>
    <property type="project" value="InterPro"/>
</dbReference>
<dbReference type="FunFam" id="1.10.287.370:FF:000004">
    <property type="entry name" value="Probable prefoldin subunit 5"/>
    <property type="match status" value="1"/>
</dbReference>
<gene>
    <name evidence="3" type="ORF">ASCRUDRAFT_6362</name>
</gene>
<dbReference type="Pfam" id="PF02996">
    <property type="entry name" value="Prefoldin"/>
    <property type="match status" value="1"/>
</dbReference>
<name>A0A1D2VSI9_9ASCO</name>
<comment type="similarity">
    <text evidence="1">Belongs to the prefoldin subunit alpha family.</text>
</comment>
<dbReference type="RefSeq" id="XP_020050878.1">
    <property type="nucleotide sequence ID" value="XM_020191331.1"/>
</dbReference>
<dbReference type="FunCoup" id="A0A1D2VSI9">
    <property type="interactions" value="1038"/>
</dbReference>
<evidence type="ECO:0000256" key="1">
    <source>
        <dbReference type="ARBA" id="ARBA00010048"/>
    </source>
</evidence>
<dbReference type="GO" id="GO:0007021">
    <property type="term" value="P:tubulin complex assembly"/>
    <property type="evidence" value="ECO:0007669"/>
    <property type="project" value="EnsemblFungi"/>
</dbReference>
<proteinExistence type="inferred from homology"/>
<dbReference type="Gene3D" id="1.10.287.370">
    <property type="match status" value="1"/>
</dbReference>
<dbReference type="AlphaFoldDB" id="A0A1D2VSI9"/>
<dbReference type="OrthoDB" id="10267474at2759"/>
<dbReference type="GO" id="GO:0051082">
    <property type="term" value="F:unfolded protein binding"/>
    <property type="evidence" value="ECO:0007669"/>
    <property type="project" value="InterPro"/>
</dbReference>
<dbReference type="PANTHER" id="PTHR12674:SF2">
    <property type="entry name" value="PREFOLDIN SUBUNIT 5"/>
    <property type="match status" value="1"/>
</dbReference>
<dbReference type="SUPFAM" id="SSF46579">
    <property type="entry name" value="Prefoldin"/>
    <property type="match status" value="1"/>
</dbReference>
<dbReference type="GO" id="GO:1990113">
    <property type="term" value="P:RNA polymerase I assembly"/>
    <property type="evidence" value="ECO:0007669"/>
    <property type="project" value="TreeGrafter"/>
</dbReference>
<evidence type="ECO:0000256" key="2">
    <source>
        <dbReference type="ARBA" id="ARBA00023186"/>
    </source>
</evidence>
<dbReference type="InterPro" id="IPR011599">
    <property type="entry name" value="PFD_alpha_archaea"/>
</dbReference>
<dbReference type="InterPro" id="IPR004127">
    <property type="entry name" value="Prefoldin_subunit_alpha"/>
</dbReference>
<dbReference type="GO" id="GO:0051286">
    <property type="term" value="C:cell tip"/>
    <property type="evidence" value="ECO:0007669"/>
    <property type="project" value="EnsemblFungi"/>
</dbReference>
<dbReference type="InParanoid" id="A0A1D2VSI9"/>
<dbReference type="InterPro" id="IPR009053">
    <property type="entry name" value="Prefoldin"/>
</dbReference>
<dbReference type="GO" id="GO:0005737">
    <property type="term" value="C:cytoplasm"/>
    <property type="evidence" value="ECO:0007669"/>
    <property type="project" value="EnsemblFungi"/>
</dbReference>
<evidence type="ECO:0000313" key="3">
    <source>
        <dbReference type="EMBL" id="ODV64571.1"/>
    </source>
</evidence>